<organism evidence="2 3">
    <name type="scientific">Nocardioides albus</name>
    <dbReference type="NCBI Taxonomy" id="1841"/>
    <lineage>
        <taxon>Bacteria</taxon>
        <taxon>Bacillati</taxon>
        <taxon>Actinomycetota</taxon>
        <taxon>Actinomycetes</taxon>
        <taxon>Propionibacteriales</taxon>
        <taxon>Nocardioidaceae</taxon>
        <taxon>Nocardioides</taxon>
    </lineage>
</organism>
<accession>A0A7W5A0E5</accession>
<evidence type="ECO:0000313" key="2">
    <source>
        <dbReference type="EMBL" id="MBB3087397.1"/>
    </source>
</evidence>
<name>A0A7W5A0E5_9ACTN</name>
<protein>
    <submittedName>
        <fullName evidence="2">Uncharacterized protein</fullName>
    </submittedName>
</protein>
<proteinExistence type="predicted"/>
<dbReference type="EMBL" id="JACHXG010000001">
    <property type="protein sequence ID" value="MBB3087397.1"/>
    <property type="molecule type" value="Genomic_DNA"/>
</dbReference>
<dbReference type="AlphaFoldDB" id="A0A7W5A0E5"/>
<sequence>MNASAPGRYRWRSPHGYEFLTSPEGTTDITDMPVPEAVNDVGHDDAA</sequence>
<feature type="region of interest" description="Disordered" evidence="1">
    <location>
        <begin position="22"/>
        <end position="47"/>
    </location>
</feature>
<dbReference type="Proteomes" id="UP000577707">
    <property type="component" value="Unassembled WGS sequence"/>
</dbReference>
<comment type="caution">
    <text evidence="2">The sequence shown here is derived from an EMBL/GenBank/DDBJ whole genome shotgun (WGS) entry which is preliminary data.</text>
</comment>
<reference evidence="2 3" key="1">
    <citation type="submission" date="2020-08" db="EMBL/GenBank/DDBJ databases">
        <title>Genomic Encyclopedia of Type Strains, Phase III (KMG-III): the genomes of soil and plant-associated and newly described type strains.</title>
        <authorList>
            <person name="Whitman W."/>
        </authorList>
    </citation>
    <scope>NUCLEOTIDE SEQUENCE [LARGE SCALE GENOMIC DNA]</scope>
    <source>
        <strain evidence="2 3">CECT 3302</strain>
    </source>
</reference>
<keyword evidence="3" id="KW-1185">Reference proteome</keyword>
<gene>
    <name evidence="2" type="ORF">FHS12_000320</name>
</gene>
<evidence type="ECO:0000256" key="1">
    <source>
        <dbReference type="SAM" id="MobiDB-lite"/>
    </source>
</evidence>
<evidence type="ECO:0000313" key="3">
    <source>
        <dbReference type="Proteomes" id="UP000577707"/>
    </source>
</evidence>